<feature type="transmembrane region" description="Helical" evidence="7">
    <location>
        <begin position="367"/>
        <end position="392"/>
    </location>
</feature>
<evidence type="ECO:0000313" key="10">
    <source>
        <dbReference type="Proteomes" id="UP000008141"/>
    </source>
</evidence>
<feature type="domain" description="Amino acid transporter transmembrane" evidence="8">
    <location>
        <begin position="29"/>
        <end position="394"/>
    </location>
</feature>
<dbReference type="RefSeq" id="XP_005852173.1">
    <property type="nucleotide sequence ID" value="XM_005852111.1"/>
</dbReference>
<keyword evidence="3" id="KW-0029">Amino-acid transport</keyword>
<organism evidence="10">
    <name type="scientific">Chlorella variabilis</name>
    <name type="common">Green alga</name>
    <dbReference type="NCBI Taxonomy" id="554065"/>
    <lineage>
        <taxon>Eukaryota</taxon>
        <taxon>Viridiplantae</taxon>
        <taxon>Chlorophyta</taxon>
        <taxon>core chlorophytes</taxon>
        <taxon>Trebouxiophyceae</taxon>
        <taxon>Chlorellales</taxon>
        <taxon>Chlorellaceae</taxon>
        <taxon>Chlorella clade</taxon>
        <taxon>Chlorella</taxon>
    </lineage>
</organism>
<feature type="transmembrane region" description="Helical" evidence="7">
    <location>
        <begin position="175"/>
        <end position="197"/>
    </location>
</feature>
<feature type="compositionally biased region" description="Low complexity" evidence="6">
    <location>
        <begin position="531"/>
        <end position="541"/>
    </location>
</feature>
<reference evidence="9 10" key="1">
    <citation type="journal article" date="2010" name="Plant Cell">
        <title>The Chlorella variabilis NC64A genome reveals adaptation to photosymbiosis, coevolution with viruses, and cryptic sex.</title>
        <authorList>
            <person name="Blanc G."/>
            <person name="Duncan G."/>
            <person name="Agarkova I."/>
            <person name="Borodovsky M."/>
            <person name="Gurnon J."/>
            <person name="Kuo A."/>
            <person name="Lindquist E."/>
            <person name="Lucas S."/>
            <person name="Pangilinan J."/>
            <person name="Polle J."/>
            <person name="Salamov A."/>
            <person name="Terry A."/>
            <person name="Yamada T."/>
            <person name="Dunigan D.D."/>
            <person name="Grigoriev I.V."/>
            <person name="Claverie J.M."/>
            <person name="Van Etten J.L."/>
        </authorList>
    </citation>
    <scope>NUCLEOTIDE SEQUENCE [LARGE SCALE GENOMIC DNA]</scope>
    <source>
        <strain evidence="9 10">NC64A</strain>
    </source>
</reference>
<feature type="transmembrane region" description="Helical" evidence="7">
    <location>
        <begin position="29"/>
        <end position="46"/>
    </location>
</feature>
<evidence type="ECO:0000256" key="1">
    <source>
        <dbReference type="ARBA" id="ARBA00004141"/>
    </source>
</evidence>
<proteinExistence type="predicted"/>
<accession>E1Z2X8</accession>
<protein>
    <recommendedName>
        <fullName evidence="8">Amino acid transporter transmembrane domain-containing protein</fullName>
    </recommendedName>
</protein>
<dbReference type="OrthoDB" id="514930at2759"/>
<dbReference type="KEGG" id="cvr:CHLNCDRAFT_133360"/>
<evidence type="ECO:0000256" key="3">
    <source>
        <dbReference type="ARBA" id="ARBA00022970"/>
    </source>
</evidence>
<feature type="region of interest" description="Disordered" evidence="6">
    <location>
        <begin position="439"/>
        <end position="458"/>
    </location>
</feature>
<dbReference type="InParanoid" id="E1Z2X8"/>
<gene>
    <name evidence="9" type="ORF">CHLNCDRAFT_133360</name>
</gene>
<feature type="transmembrane region" description="Helical" evidence="7">
    <location>
        <begin position="669"/>
        <end position="691"/>
    </location>
</feature>
<dbReference type="eggNOG" id="KOG1305">
    <property type="taxonomic scope" value="Eukaryota"/>
</dbReference>
<name>E1Z2X8_CHLVA</name>
<comment type="subcellular location">
    <subcellularLocation>
        <location evidence="1">Membrane</location>
        <topology evidence="1">Multi-pass membrane protein</topology>
    </subcellularLocation>
</comment>
<dbReference type="AlphaFoldDB" id="E1Z2X8"/>
<feature type="transmembrane region" description="Helical" evidence="7">
    <location>
        <begin position="217"/>
        <end position="239"/>
    </location>
</feature>
<sequence>MAVMAQAAPPLRSAGSFAFQWSRPAAKEVFSATCVLTLGIVGNAILPVPYAFSITGAVVGVLVFAGTALANMCTCHLLLRGAVASATCDYEGLAEAIGGPIVRWAVEGCTVALLLGTNIGAIIQIGQSASTAVNSQWPDKAAWWTDNNGFWPMVIFTLGGILPLSMLPTMRQLEVVGAVGSIIVWVLTVVIMVKSISNGLPQLGKTFEVVGFTSLDNVAQAFSLAGFAFYLQALLMPLLGELQPGVKGAAAAKTAADITVLGSALSTYLLAGFFGASMYGDQTSSNVLENEWLPGLGTFVLNMLVTLYLVISVPPIVFANVHTVRHWVERASRGRTKALARWLQHTLLVLGVCLAVSLAAPGQSGTVLTFTGATFVCMVSYVFPVVFHAVAYTGRARYQQQKVEAEEELAARASDLELATKSLSIAGRKPADAAAGANGAALHGRSGQGDTLAAGAAAGSAAEQEGAAVNPADAGDRQAGVEHASAAMAAKPSPFDMDSPAQVSPAQHGSAHKHASHKWPSESSHGHLPAVPEGSSVEPSVPSGFLHSLSLRRSSRSSGGSSMGRLLLDLLHATNTAAPQRSKELEEELEGISRSGSLHVDRQSVFRDELLRTSLAPQAIAAGASFMTPALTELTDLGSEERDDLVLALLPPYRRTQLRHPVLEGIKEVAIPIVVLAMGLFFSISTLVLLFN</sequence>
<dbReference type="EMBL" id="GL433835">
    <property type="protein sequence ID" value="EFN60071.1"/>
    <property type="molecule type" value="Genomic_DNA"/>
</dbReference>
<feature type="transmembrane region" description="Helical" evidence="7">
    <location>
        <begin position="111"/>
        <end position="129"/>
    </location>
</feature>
<dbReference type="InterPro" id="IPR013057">
    <property type="entry name" value="AA_transpt_TM"/>
</dbReference>
<evidence type="ECO:0000259" key="8">
    <source>
        <dbReference type="Pfam" id="PF01490"/>
    </source>
</evidence>
<evidence type="ECO:0000256" key="2">
    <source>
        <dbReference type="ARBA" id="ARBA00022692"/>
    </source>
</evidence>
<keyword evidence="3" id="KW-0813">Transport</keyword>
<feature type="region of interest" description="Disordered" evidence="6">
    <location>
        <begin position="464"/>
        <end position="541"/>
    </location>
</feature>
<dbReference type="GO" id="GO:0015179">
    <property type="term" value="F:L-amino acid transmembrane transporter activity"/>
    <property type="evidence" value="ECO:0007669"/>
    <property type="project" value="TreeGrafter"/>
</dbReference>
<dbReference type="Proteomes" id="UP000008141">
    <property type="component" value="Unassembled WGS sequence"/>
</dbReference>
<keyword evidence="2 7" id="KW-0812">Transmembrane</keyword>
<keyword evidence="10" id="KW-1185">Reference proteome</keyword>
<feature type="transmembrane region" description="Helical" evidence="7">
    <location>
        <begin position="342"/>
        <end position="361"/>
    </location>
</feature>
<feature type="transmembrane region" description="Helical" evidence="7">
    <location>
        <begin position="149"/>
        <end position="168"/>
    </location>
</feature>
<keyword evidence="4 7" id="KW-1133">Transmembrane helix</keyword>
<dbReference type="Pfam" id="PF01490">
    <property type="entry name" value="Aa_trans"/>
    <property type="match status" value="1"/>
</dbReference>
<evidence type="ECO:0000256" key="7">
    <source>
        <dbReference type="SAM" id="Phobius"/>
    </source>
</evidence>
<evidence type="ECO:0000256" key="6">
    <source>
        <dbReference type="SAM" id="MobiDB-lite"/>
    </source>
</evidence>
<feature type="transmembrane region" description="Helical" evidence="7">
    <location>
        <begin position="260"/>
        <end position="279"/>
    </location>
</feature>
<dbReference type="GO" id="GO:0016020">
    <property type="term" value="C:membrane"/>
    <property type="evidence" value="ECO:0007669"/>
    <property type="project" value="UniProtKB-SubCell"/>
</dbReference>
<evidence type="ECO:0000313" key="9">
    <source>
        <dbReference type="EMBL" id="EFN60071.1"/>
    </source>
</evidence>
<evidence type="ECO:0000256" key="4">
    <source>
        <dbReference type="ARBA" id="ARBA00022989"/>
    </source>
</evidence>
<dbReference type="PANTHER" id="PTHR22950:SF702">
    <property type="entry name" value="AMINO ACID TRANSPORTER PROTEIN"/>
    <property type="match status" value="1"/>
</dbReference>
<keyword evidence="5 7" id="KW-0472">Membrane</keyword>
<evidence type="ECO:0000256" key="5">
    <source>
        <dbReference type="ARBA" id="ARBA00023136"/>
    </source>
</evidence>
<feature type="transmembrane region" description="Helical" evidence="7">
    <location>
        <begin position="299"/>
        <end position="321"/>
    </location>
</feature>
<dbReference type="PANTHER" id="PTHR22950">
    <property type="entry name" value="AMINO ACID TRANSPORTER"/>
    <property type="match status" value="1"/>
</dbReference>
<dbReference type="GeneID" id="17359077"/>